<dbReference type="RefSeq" id="WP_066972673.1">
    <property type="nucleotide sequence ID" value="NZ_LWMT01000234.1"/>
</dbReference>
<dbReference type="PATRIC" id="fig|55758.3.peg.1387"/>
<dbReference type="GO" id="GO:0004521">
    <property type="term" value="F:RNA endonuclease activity"/>
    <property type="evidence" value="ECO:0007669"/>
    <property type="project" value="InterPro"/>
</dbReference>
<organism evidence="2 3">
    <name type="scientific">Methanobrevibacter filiformis</name>
    <dbReference type="NCBI Taxonomy" id="55758"/>
    <lineage>
        <taxon>Archaea</taxon>
        <taxon>Methanobacteriati</taxon>
        <taxon>Methanobacteriota</taxon>
        <taxon>Methanomada group</taxon>
        <taxon>Methanobacteria</taxon>
        <taxon>Methanobacteriales</taxon>
        <taxon>Methanobacteriaceae</taxon>
        <taxon>Methanobrevibacter</taxon>
    </lineage>
</organism>
<accession>A0A166AJT1</accession>
<proteinExistence type="predicted"/>
<reference evidence="2 3" key="1">
    <citation type="submission" date="2016-04" db="EMBL/GenBank/DDBJ databases">
        <title>Genome sequence of Methanobrevibacter filiformis DSM 11501.</title>
        <authorList>
            <person name="Poehlein A."/>
            <person name="Seedorf H."/>
            <person name="Daniel R."/>
        </authorList>
    </citation>
    <scope>NUCLEOTIDE SEQUENCE [LARGE SCALE GENOMIC DNA]</scope>
    <source>
        <strain evidence="2 3">DSM 11501</strain>
    </source>
</reference>
<dbReference type="Proteomes" id="UP000077066">
    <property type="component" value="Unassembled WGS sequence"/>
</dbReference>
<dbReference type="AlphaFoldDB" id="A0A166AJT1"/>
<evidence type="ECO:0000313" key="3">
    <source>
        <dbReference type="Proteomes" id="UP000077066"/>
    </source>
</evidence>
<sequence length="134" mass="15596">MIFLDASFLINFYVENNKYHKRAGEILKSIGNENLLISKLVIMEVITVMNIKLKQDSKLISKVYEELNNNYTILIDNDFYDKGLEILSKSLKENKKRLPLFDCVYMALMQELGIKEIATFDKHFNNVDGIKVIN</sequence>
<dbReference type="InterPro" id="IPR029060">
    <property type="entry name" value="PIN-like_dom_sf"/>
</dbReference>
<keyword evidence="2" id="KW-0255">Endonuclease</keyword>
<evidence type="ECO:0000259" key="1">
    <source>
        <dbReference type="SMART" id="SM00670"/>
    </source>
</evidence>
<dbReference type="InterPro" id="IPR039018">
    <property type="entry name" value="VapC20-like"/>
</dbReference>
<dbReference type="PANTHER" id="PTHR42188">
    <property type="entry name" value="23S RRNA-SPECIFIC ENDONUCLEASE VAPC20"/>
    <property type="match status" value="1"/>
</dbReference>
<dbReference type="SUPFAM" id="SSF88723">
    <property type="entry name" value="PIN domain-like"/>
    <property type="match status" value="1"/>
</dbReference>
<gene>
    <name evidence="2" type="primary">vapC_6</name>
    <name evidence="2" type="ORF">MBFIL_12110</name>
</gene>
<dbReference type="InterPro" id="IPR002716">
    <property type="entry name" value="PIN_dom"/>
</dbReference>
<comment type="caution">
    <text evidence="2">The sequence shown here is derived from an EMBL/GenBank/DDBJ whole genome shotgun (WGS) entry which is preliminary data.</text>
</comment>
<dbReference type="Gene3D" id="3.40.50.1010">
    <property type="entry name" value="5'-nuclease"/>
    <property type="match status" value="1"/>
</dbReference>
<dbReference type="GO" id="GO:0016075">
    <property type="term" value="P:rRNA catabolic process"/>
    <property type="evidence" value="ECO:0007669"/>
    <property type="project" value="TreeGrafter"/>
</dbReference>
<evidence type="ECO:0000313" key="2">
    <source>
        <dbReference type="EMBL" id="KZX12124.1"/>
    </source>
</evidence>
<keyword evidence="3" id="KW-1185">Reference proteome</keyword>
<dbReference type="OrthoDB" id="41298at2157"/>
<keyword evidence="2" id="KW-0378">Hydrolase</keyword>
<dbReference type="SMART" id="SM00670">
    <property type="entry name" value="PINc"/>
    <property type="match status" value="1"/>
</dbReference>
<dbReference type="EMBL" id="LWMT01000234">
    <property type="protein sequence ID" value="KZX12124.1"/>
    <property type="molecule type" value="Genomic_DNA"/>
</dbReference>
<feature type="domain" description="PIN" evidence="1">
    <location>
        <begin position="1"/>
        <end position="126"/>
    </location>
</feature>
<protein>
    <submittedName>
        <fullName evidence="2">tRNA(FMet)-specific endonuclease VapC</fullName>
    </submittedName>
</protein>
<dbReference type="PANTHER" id="PTHR42188:SF1">
    <property type="entry name" value="23S RRNA-SPECIFIC ENDONUCLEASE VAPC20"/>
    <property type="match status" value="1"/>
</dbReference>
<dbReference type="Pfam" id="PF01850">
    <property type="entry name" value="PIN"/>
    <property type="match status" value="1"/>
</dbReference>
<name>A0A166AJT1_9EURY</name>
<keyword evidence="2" id="KW-0540">Nuclease</keyword>